<dbReference type="GO" id="GO:0005886">
    <property type="term" value="C:plasma membrane"/>
    <property type="evidence" value="ECO:0007669"/>
    <property type="project" value="TreeGrafter"/>
</dbReference>
<name>A0A5C8CJR7_9SPIR</name>
<dbReference type="Pfam" id="PF08984">
    <property type="entry name" value="DUF1858"/>
    <property type="match status" value="1"/>
</dbReference>
<reference evidence="4 5" key="1">
    <citation type="journal article" date="1992" name="Lakartidningen">
        <title>[Penicillin V and not amoxicillin is the first choice preparation in acute otitis].</title>
        <authorList>
            <person name="Kamme C."/>
            <person name="Lundgren K."/>
            <person name="Prellner K."/>
        </authorList>
    </citation>
    <scope>NUCLEOTIDE SEQUENCE [LARGE SCALE GENOMIC DNA]</scope>
    <source>
        <strain evidence="4 5">W1</strain>
    </source>
</reference>
<dbReference type="PANTHER" id="PTHR39966">
    <property type="entry name" value="BLL2471 PROTEIN-RELATED"/>
    <property type="match status" value="1"/>
</dbReference>
<dbReference type="EMBL" id="SAXT01000001">
    <property type="protein sequence ID" value="TXJ13520.1"/>
    <property type="molecule type" value="Genomic_DNA"/>
</dbReference>
<comment type="caution">
    <text evidence="4">The sequence shown here is derived from an EMBL/GenBank/DDBJ whole genome shotgun (WGS) entry which is preliminary data.</text>
</comment>
<accession>A0A5C8CJR7</accession>
<feature type="domain" description="Hemerythrin-like" evidence="1">
    <location>
        <begin position="165"/>
        <end position="273"/>
    </location>
</feature>
<dbReference type="Proteomes" id="UP000325116">
    <property type="component" value="Unassembled WGS sequence"/>
</dbReference>
<dbReference type="InterPro" id="IPR038062">
    <property type="entry name" value="ScdA-like_N_sf"/>
</dbReference>
<evidence type="ECO:0000259" key="3">
    <source>
        <dbReference type="Pfam" id="PF08984"/>
    </source>
</evidence>
<dbReference type="InterPro" id="IPR012312">
    <property type="entry name" value="Hemerythrin-like"/>
</dbReference>
<evidence type="ECO:0000259" key="2">
    <source>
        <dbReference type="Pfam" id="PF04282"/>
    </source>
</evidence>
<dbReference type="Pfam" id="PF04282">
    <property type="entry name" value="DUF438"/>
    <property type="match status" value="1"/>
</dbReference>
<dbReference type="Gene3D" id="1.20.120.520">
    <property type="entry name" value="nmb1532 protein domain like"/>
    <property type="match status" value="1"/>
</dbReference>
<evidence type="ECO:0000313" key="5">
    <source>
        <dbReference type="Proteomes" id="UP000325116"/>
    </source>
</evidence>
<sequence length="292" mass="34527">MMKLINSNKNVYQLCKEYPEIKNILTDLGFDAIKNPVMFNTVAKVMTIDKASKMKNIDMKEIIKKFEEKGFIFDNNKNSDRNAILKNFITRLHNGENIENIKKEFAKKLNKVSALEIHNAMHELVESGMTIDEAKKFFYIRSLILQNAIDNEDINQNYKNNYIAIEEFKKENRDIEKSIENIIDLKDISLCKDFYDKLHNHYIKKESIFFTMLNKYGNFEPSKVMTKVDKDILEELKNITFDNSDKIFEKLKDLKNKIYDMIFKEENILIPLIIANLSKKDFEEIKEKYKIG</sequence>
<dbReference type="InterPro" id="IPR015077">
    <property type="entry name" value="DUF1858"/>
</dbReference>
<evidence type="ECO:0000259" key="1">
    <source>
        <dbReference type="Pfam" id="PF01814"/>
    </source>
</evidence>
<organism evidence="4 5">
    <name type="scientific">Brachyspira aalborgi</name>
    <dbReference type="NCBI Taxonomy" id="29522"/>
    <lineage>
        <taxon>Bacteria</taxon>
        <taxon>Pseudomonadati</taxon>
        <taxon>Spirochaetota</taxon>
        <taxon>Spirochaetia</taxon>
        <taxon>Brachyspirales</taxon>
        <taxon>Brachyspiraceae</taxon>
        <taxon>Brachyspira</taxon>
    </lineage>
</organism>
<dbReference type="Pfam" id="PF01814">
    <property type="entry name" value="Hemerythrin"/>
    <property type="match status" value="1"/>
</dbReference>
<evidence type="ECO:0000313" key="4">
    <source>
        <dbReference type="EMBL" id="TXJ13520.1"/>
    </source>
</evidence>
<dbReference type="Gene3D" id="1.10.3910.10">
    <property type="entry name" value="SP0561-like"/>
    <property type="match status" value="1"/>
</dbReference>
<protein>
    <submittedName>
        <fullName evidence="4">DUF438 domain-containing protein</fullName>
    </submittedName>
</protein>
<dbReference type="PANTHER" id="PTHR39966:SF3">
    <property type="entry name" value="DUF438 DOMAIN-CONTAINING PROTEIN"/>
    <property type="match status" value="1"/>
</dbReference>
<dbReference type="SUPFAM" id="SSF140683">
    <property type="entry name" value="SP0561-like"/>
    <property type="match status" value="1"/>
</dbReference>
<dbReference type="InterPro" id="IPR007380">
    <property type="entry name" value="DUF438"/>
</dbReference>
<gene>
    <name evidence="4" type="ORF">EPJ80_01905</name>
</gene>
<feature type="domain" description="DUF1858" evidence="3">
    <location>
        <begin position="5"/>
        <end position="63"/>
    </location>
</feature>
<feature type="domain" description="DUF438" evidence="2">
    <location>
        <begin position="85"/>
        <end position="150"/>
    </location>
</feature>
<proteinExistence type="predicted"/>
<dbReference type="AlphaFoldDB" id="A0A5C8CJR7"/>